<protein>
    <submittedName>
        <fullName evidence="1">Transcriptional regulator</fullName>
    </submittedName>
</protein>
<dbReference type="EMBL" id="AUZY01007568">
    <property type="protein sequence ID" value="EQD49466.1"/>
    <property type="molecule type" value="Genomic_DNA"/>
</dbReference>
<dbReference type="Pfam" id="PF13749">
    <property type="entry name" value="HATPase_c_4"/>
    <property type="match status" value="1"/>
</dbReference>
<dbReference type="AlphaFoldDB" id="T0ZMA3"/>
<name>T0ZMA3_9ZZZZ</name>
<sequence length="109" mass="12107">MDDLLREHPSLPYNPNVANAFFRAGEIEAWGCGIQRIFQACRETKTPAPQIRLTRHDLWLEFAFSSGYLRAVNPKGSGESFTEPASSASVKTSAKTADALLELLRQNPQ</sequence>
<evidence type="ECO:0000313" key="1">
    <source>
        <dbReference type="EMBL" id="EQD49466.1"/>
    </source>
</evidence>
<dbReference type="InterPro" id="IPR038475">
    <property type="entry name" value="RecG_C_sf"/>
</dbReference>
<dbReference type="Gene3D" id="3.30.565.60">
    <property type="match status" value="1"/>
</dbReference>
<reference evidence="1" key="2">
    <citation type="journal article" date="2014" name="ISME J.">
        <title>Microbial stratification in low pH oxic and suboxic macroscopic growths along an acid mine drainage.</title>
        <authorList>
            <person name="Mendez-Garcia C."/>
            <person name="Mesa V."/>
            <person name="Sprenger R.R."/>
            <person name="Richter M."/>
            <person name="Diez M.S."/>
            <person name="Solano J."/>
            <person name="Bargiela R."/>
            <person name="Golyshina O.V."/>
            <person name="Manteca A."/>
            <person name="Ramos J.L."/>
            <person name="Gallego J.R."/>
            <person name="Llorente I."/>
            <person name="Martins Dos Santos V.A."/>
            <person name="Jensen O.N."/>
            <person name="Pelaez A.I."/>
            <person name="Sanchez J."/>
            <person name="Ferrer M."/>
        </authorList>
    </citation>
    <scope>NUCLEOTIDE SEQUENCE</scope>
</reference>
<comment type="caution">
    <text evidence="1">The sequence shown here is derived from an EMBL/GenBank/DDBJ whole genome shotgun (WGS) entry which is preliminary data.</text>
</comment>
<gene>
    <name evidence="1" type="ORF">B1B_11623</name>
</gene>
<organism evidence="1">
    <name type="scientific">mine drainage metagenome</name>
    <dbReference type="NCBI Taxonomy" id="410659"/>
    <lineage>
        <taxon>unclassified sequences</taxon>
        <taxon>metagenomes</taxon>
        <taxon>ecological metagenomes</taxon>
    </lineage>
</organism>
<proteinExistence type="predicted"/>
<accession>T0ZMA3</accession>
<reference evidence="1" key="1">
    <citation type="submission" date="2013-08" db="EMBL/GenBank/DDBJ databases">
        <authorList>
            <person name="Mendez C."/>
            <person name="Richter M."/>
            <person name="Ferrer M."/>
            <person name="Sanchez J."/>
        </authorList>
    </citation>
    <scope>NUCLEOTIDE SEQUENCE</scope>
</reference>